<name>A0ABW1D2C0_9ACTN</name>
<feature type="region of interest" description="Disordered" evidence="1">
    <location>
        <begin position="371"/>
        <end position="409"/>
    </location>
</feature>
<dbReference type="InterPro" id="IPR009057">
    <property type="entry name" value="Homeodomain-like_sf"/>
</dbReference>
<sequence>MSVRLLYLTLTRVFGWLVLLGRGQASKDVEIMVLRHEVAVLKRQVVRPKPDWADRALLAALARFLPTVLRAHRLVTPGTLLAWHRRLIERSWTFPHRPGRPGTTKEVRELVLRLARENPGWGYRRVHGELVGLGVQVSEATVRRILRSRRHGPAPHSFDASWRTFLRLQAKGLLACDFFHVDTIFLKRLYVLFVLEVETRRVHVLGVTAHPTGAWTKSSARLRPNHGNAGWLERLREQVHRDRLLPARGKPDRVRRSADRRSSCMCCGEVFRSFVTNRPWTPSLHVRRQSPTSALGINHLVSLVSLAQNPLPFFSCQESTSGLFKSRRKLSSRLGLALLFRLAFCSPQPELSLRPNSRRWWGFWRPIATANSPQPTQQEPEGECPQACEKDPANHNAESLLHGMSPFAP</sequence>
<proteinExistence type="predicted"/>
<organism evidence="2 3">
    <name type="scientific">Nonomuraea insulae</name>
    <dbReference type="NCBI Taxonomy" id="1616787"/>
    <lineage>
        <taxon>Bacteria</taxon>
        <taxon>Bacillati</taxon>
        <taxon>Actinomycetota</taxon>
        <taxon>Actinomycetes</taxon>
        <taxon>Streptosporangiales</taxon>
        <taxon>Streptosporangiaceae</taxon>
        <taxon>Nonomuraea</taxon>
    </lineage>
</organism>
<keyword evidence="3" id="KW-1185">Reference proteome</keyword>
<evidence type="ECO:0000313" key="3">
    <source>
        <dbReference type="Proteomes" id="UP001596058"/>
    </source>
</evidence>
<dbReference type="RefSeq" id="WP_379520594.1">
    <property type="nucleotide sequence ID" value="NZ_JBHSPA010000061.1"/>
</dbReference>
<dbReference type="SUPFAM" id="SSF46689">
    <property type="entry name" value="Homeodomain-like"/>
    <property type="match status" value="1"/>
</dbReference>
<evidence type="ECO:0000256" key="1">
    <source>
        <dbReference type="SAM" id="MobiDB-lite"/>
    </source>
</evidence>
<reference evidence="3" key="1">
    <citation type="journal article" date="2019" name="Int. J. Syst. Evol. Microbiol.">
        <title>The Global Catalogue of Microorganisms (GCM) 10K type strain sequencing project: providing services to taxonomists for standard genome sequencing and annotation.</title>
        <authorList>
            <consortium name="The Broad Institute Genomics Platform"/>
            <consortium name="The Broad Institute Genome Sequencing Center for Infectious Disease"/>
            <person name="Wu L."/>
            <person name="Ma J."/>
        </authorList>
    </citation>
    <scope>NUCLEOTIDE SEQUENCE [LARGE SCALE GENOMIC DNA]</scope>
    <source>
        <strain evidence="3">CCUG 53903</strain>
    </source>
</reference>
<evidence type="ECO:0000313" key="2">
    <source>
        <dbReference type="EMBL" id="MFC5831115.1"/>
    </source>
</evidence>
<accession>A0ABW1D2C0</accession>
<protein>
    <submittedName>
        <fullName evidence="2">Helix-turn-helix domain-containing protein</fullName>
    </submittedName>
</protein>
<dbReference type="Proteomes" id="UP001596058">
    <property type="component" value="Unassembled WGS sequence"/>
</dbReference>
<comment type="caution">
    <text evidence="2">The sequence shown here is derived from an EMBL/GenBank/DDBJ whole genome shotgun (WGS) entry which is preliminary data.</text>
</comment>
<gene>
    <name evidence="2" type="ORF">ACFPZ3_45295</name>
</gene>
<dbReference type="Pfam" id="PF13565">
    <property type="entry name" value="HTH_32"/>
    <property type="match status" value="1"/>
</dbReference>
<dbReference type="EMBL" id="JBHSPA010000061">
    <property type="protein sequence ID" value="MFC5831115.1"/>
    <property type="molecule type" value="Genomic_DNA"/>
</dbReference>